<organism evidence="2 3">
    <name type="scientific">Bacteroides faecium</name>
    <dbReference type="NCBI Taxonomy" id="2715212"/>
    <lineage>
        <taxon>Bacteria</taxon>
        <taxon>Pseudomonadati</taxon>
        <taxon>Bacteroidota</taxon>
        <taxon>Bacteroidia</taxon>
        <taxon>Bacteroidales</taxon>
        <taxon>Bacteroidaceae</taxon>
        <taxon>Bacteroides</taxon>
    </lineage>
</organism>
<feature type="chain" id="PRO_5026248061" description="Lipoprotein" evidence="1">
    <location>
        <begin position="20"/>
        <end position="255"/>
    </location>
</feature>
<dbReference type="EMBL" id="CP050831">
    <property type="protein sequence ID" value="QIU93472.1"/>
    <property type="molecule type" value="Genomic_DNA"/>
</dbReference>
<evidence type="ECO:0000256" key="1">
    <source>
        <dbReference type="SAM" id="SignalP"/>
    </source>
</evidence>
<keyword evidence="1" id="KW-0732">Signal</keyword>
<dbReference type="KEGG" id="bfc:BacF7301_04575"/>
<gene>
    <name evidence="2" type="ORF">BacF7301_04575</name>
</gene>
<name>A0A6H0KJ89_9BACE</name>
<reference evidence="2 3" key="1">
    <citation type="submission" date="2020-03" db="EMBL/GenBank/DDBJ databases">
        <title>Genomic analysis of Bacteroides faecium CBA7301.</title>
        <authorList>
            <person name="Kim J."/>
            <person name="Roh S.W."/>
        </authorList>
    </citation>
    <scope>NUCLEOTIDE SEQUENCE [LARGE SCALE GENOMIC DNA]</scope>
    <source>
        <strain evidence="2 3">CBA7301</strain>
    </source>
</reference>
<dbReference type="RefSeq" id="WP_167960649.1">
    <property type="nucleotide sequence ID" value="NZ_CP050831.1"/>
</dbReference>
<accession>A0A6H0KJ89</accession>
<protein>
    <recommendedName>
        <fullName evidence="4">Lipoprotein</fullName>
    </recommendedName>
</protein>
<keyword evidence="3" id="KW-1185">Reference proteome</keyword>
<proteinExistence type="predicted"/>
<dbReference type="Proteomes" id="UP000501780">
    <property type="component" value="Chromosome"/>
</dbReference>
<evidence type="ECO:0000313" key="2">
    <source>
        <dbReference type="EMBL" id="QIU93472.1"/>
    </source>
</evidence>
<feature type="signal peptide" evidence="1">
    <location>
        <begin position="1"/>
        <end position="19"/>
    </location>
</feature>
<dbReference type="PROSITE" id="PS51257">
    <property type="entry name" value="PROKAR_LIPOPROTEIN"/>
    <property type="match status" value="1"/>
</dbReference>
<evidence type="ECO:0000313" key="3">
    <source>
        <dbReference type="Proteomes" id="UP000501780"/>
    </source>
</evidence>
<dbReference type="AlphaFoldDB" id="A0A6H0KJ89"/>
<evidence type="ECO:0008006" key="4">
    <source>
        <dbReference type="Google" id="ProtNLM"/>
    </source>
</evidence>
<sequence length="255" mass="29662">MRRTIFLFLLVLCGCYLKAQDEILTLNNLKQKNIAHLFASETIIAEDTDTLTRTEPLGFIGENYQRFYIHYLTVEKGETNPLCYRVTGKTRVKDNICDFTGEIILDSIIHHNINENEYHGSGFSDAGIIYGHYTFREDKTQKGTGIFNGKVSVNYYQKKGNLYYDAYMFMADGYDNCQYEGVWKSYKTSKEKICNWGDYRIPNSGDLDEGCGEFIPQGKYAGFGWMSYILSQAIPYNSDYEKNPVYIEENREWWK</sequence>